<dbReference type="InterPro" id="IPR047057">
    <property type="entry name" value="MerR_fam"/>
</dbReference>
<dbReference type="InterPro" id="IPR000551">
    <property type="entry name" value="MerR-type_HTH_dom"/>
</dbReference>
<dbReference type="Pfam" id="PF13672">
    <property type="entry name" value="PP2C_2"/>
    <property type="match status" value="1"/>
</dbReference>
<dbReference type="PROSITE" id="PS50937">
    <property type="entry name" value="HTH_MERR_2"/>
    <property type="match status" value="1"/>
</dbReference>
<accession>A0A6P2BZT9</accession>
<evidence type="ECO:0000259" key="2">
    <source>
        <dbReference type="PROSITE" id="PS50937"/>
    </source>
</evidence>
<dbReference type="CDD" id="cd01107">
    <property type="entry name" value="HTH_BmrR"/>
    <property type="match status" value="1"/>
</dbReference>
<evidence type="ECO:0000259" key="3">
    <source>
        <dbReference type="PROSITE" id="PS51746"/>
    </source>
</evidence>
<gene>
    <name evidence="4" type="ORF">EAS64_24255</name>
</gene>
<dbReference type="Gene3D" id="3.60.40.10">
    <property type="entry name" value="PPM-type phosphatase domain"/>
    <property type="match status" value="1"/>
</dbReference>
<dbReference type="PROSITE" id="PS00552">
    <property type="entry name" value="HTH_MERR_1"/>
    <property type="match status" value="1"/>
</dbReference>
<dbReference type="InterPro" id="IPR009061">
    <property type="entry name" value="DNA-bd_dom_put_sf"/>
</dbReference>
<dbReference type="SMART" id="SM00422">
    <property type="entry name" value="HTH_MERR"/>
    <property type="match status" value="1"/>
</dbReference>
<dbReference type="PANTHER" id="PTHR30204:SF97">
    <property type="entry name" value="MERR FAMILY REGULATORY PROTEIN"/>
    <property type="match status" value="1"/>
</dbReference>
<comment type="caution">
    <text evidence="4">The sequence shown here is derived from an EMBL/GenBank/DDBJ whole genome shotgun (WGS) entry which is preliminary data.</text>
</comment>
<proteinExistence type="predicted"/>
<dbReference type="AlphaFoldDB" id="A0A6P2BZT9"/>
<dbReference type="Pfam" id="PF13411">
    <property type="entry name" value="MerR_1"/>
    <property type="match status" value="1"/>
</dbReference>
<protein>
    <submittedName>
        <fullName evidence="4">MerR family transcriptional regulator</fullName>
    </submittedName>
</protein>
<dbReference type="SMART" id="SM00331">
    <property type="entry name" value="PP2C_SIG"/>
    <property type="match status" value="1"/>
</dbReference>
<evidence type="ECO:0000313" key="5">
    <source>
        <dbReference type="Proteomes" id="UP000460272"/>
    </source>
</evidence>
<keyword evidence="1" id="KW-0238">DNA-binding</keyword>
<dbReference type="PANTHER" id="PTHR30204">
    <property type="entry name" value="REDOX-CYCLING DRUG-SENSING TRANSCRIPTIONAL ACTIVATOR SOXR"/>
    <property type="match status" value="1"/>
</dbReference>
<dbReference type="EMBL" id="RPFW01000004">
    <property type="protein sequence ID" value="TVZ03715.1"/>
    <property type="molecule type" value="Genomic_DNA"/>
</dbReference>
<dbReference type="SUPFAM" id="SSF81606">
    <property type="entry name" value="PP2C-like"/>
    <property type="match status" value="1"/>
</dbReference>
<feature type="domain" description="HTH merR-type" evidence="2">
    <location>
        <begin position="3"/>
        <end position="73"/>
    </location>
</feature>
<feature type="domain" description="PPM-type phosphatase" evidence="3">
    <location>
        <begin position="132"/>
        <end position="386"/>
    </location>
</feature>
<dbReference type="GO" id="GO:0003700">
    <property type="term" value="F:DNA-binding transcription factor activity"/>
    <property type="evidence" value="ECO:0007669"/>
    <property type="project" value="InterPro"/>
</dbReference>
<keyword evidence="5" id="KW-1185">Reference proteome</keyword>
<dbReference type="Gene3D" id="1.10.1660.10">
    <property type="match status" value="1"/>
</dbReference>
<organism evidence="4 5">
    <name type="scientific">Trebonia kvetii</name>
    <dbReference type="NCBI Taxonomy" id="2480626"/>
    <lineage>
        <taxon>Bacteria</taxon>
        <taxon>Bacillati</taxon>
        <taxon>Actinomycetota</taxon>
        <taxon>Actinomycetes</taxon>
        <taxon>Streptosporangiales</taxon>
        <taxon>Treboniaceae</taxon>
        <taxon>Trebonia</taxon>
    </lineage>
</organism>
<dbReference type="InterPro" id="IPR036457">
    <property type="entry name" value="PPM-type-like_dom_sf"/>
</dbReference>
<evidence type="ECO:0000256" key="1">
    <source>
        <dbReference type="ARBA" id="ARBA00023125"/>
    </source>
</evidence>
<name>A0A6P2BZT9_9ACTN</name>
<dbReference type="InterPro" id="IPR001932">
    <property type="entry name" value="PPM-type_phosphatase-like_dom"/>
</dbReference>
<evidence type="ECO:0000313" key="4">
    <source>
        <dbReference type="EMBL" id="TVZ03715.1"/>
    </source>
</evidence>
<dbReference type="CDD" id="cd00143">
    <property type="entry name" value="PP2Cc"/>
    <property type="match status" value="1"/>
</dbReference>
<dbReference type="SMART" id="SM00332">
    <property type="entry name" value="PP2Cc"/>
    <property type="match status" value="1"/>
</dbReference>
<dbReference type="OrthoDB" id="9801841at2"/>
<dbReference type="SUPFAM" id="SSF46955">
    <property type="entry name" value="Putative DNA-binding domain"/>
    <property type="match status" value="1"/>
</dbReference>
<dbReference type="Proteomes" id="UP000460272">
    <property type="component" value="Unassembled WGS sequence"/>
</dbReference>
<sequence length="390" mass="40326">MKLLTIGEFARLSRLSPKALRLYDDLGLLRPFRVDAWSGYRYYEPSQLERARLVAWLRRLGMPLAQIGAVVEASPANAVALVTAFLRVTEAEFAERQRLAQFLIGYFSEGATAMSVPSAPASSTSSAPLAIRYAAASDIGLVRAQNQDAVAAGPRLVAVADGFGPAGDLASAAAIDALRDLDSVAPGDLLNVLSDAVSAASASVRSIAPPGGIFDATSDATSGAPSSGSTLTAMLLSGSRLGLVHIGDSRAYLFRDGGLFQITHDHSVTQSMIDAGRLTPEEAGSHPQRSLLVRALGISAELMRESGMPEAQVSEAGTADLSLLDARAGDRYLLCSDGLTAAVPVAAIRGTLADAALSPEEVVGRLIALANEAGGPDNIACALADITEAA</sequence>
<dbReference type="PROSITE" id="PS51746">
    <property type="entry name" value="PPM_2"/>
    <property type="match status" value="1"/>
</dbReference>
<reference evidence="4 5" key="1">
    <citation type="submission" date="2018-11" db="EMBL/GenBank/DDBJ databases">
        <title>Trebonia kvetii gen.nov., sp.nov., a novel acidophilic actinobacterium, and proposal of the new actinobacterial family Treboniaceae fam. nov.</title>
        <authorList>
            <person name="Rapoport D."/>
            <person name="Sagova-Mareckova M."/>
            <person name="Sedlacek I."/>
            <person name="Provaznik J."/>
            <person name="Kralova S."/>
            <person name="Pavlinic D."/>
            <person name="Benes V."/>
            <person name="Kopecky J."/>
        </authorList>
    </citation>
    <scope>NUCLEOTIDE SEQUENCE [LARGE SCALE GENOMIC DNA]</scope>
    <source>
        <strain evidence="4 5">15Tr583</strain>
    </source>
</reference>
<dbReference type="GO" id="GO:0003677">
    <property type="term" value="F:DNA binding"/>
    <property type="evidence" value="ECO:0007669"/>
    <property type="project" value="UniProtKB-KW"/>
</dbReference>